<feature type="region of interest" description="Disordered" evidence="1">
    <location>
        <begin position="133"/>
        <end position="163"/>
    </location>
</feature>
<evidence type="ECO:0000313" key="3">
    <source>
        <dbReference type="Proteomes" id="UP000248423"/>
    </source>
</evidence>
<dbReference type="Proteomes" id="UP000248423">
    <property type="component" value="Unassembled WGS sequence"/>
</dbReference>
<evidence type="ECO:0000256" key="1">
    <source>
        <dbReference type="SAM" id="MobiDB-lite"/>
    </source>
</evidence>
<organism evidence="2 3">
    <name type="scientific">Aspergillus sclerotiicarbonarius (strain CBS 121057 / IBT 28362)</name>
    <dbReference type="NCBI Taxonomy" id="1448318"/>
    <lineage>
        <taxon>Eukaryota</taxon>
        <taxon>Fungi</taxon>
        <taxon>Dikarya</taxon>
        <taxon>Ascomycota</taxon>
        <taxon>Pezizomycotina</taxon>
        <taxon>Eurotiomycetes</taxon>
        <taxon>Eurotiomycetidae</taxon>
        <taxon>Eurotiales</taxon>
        <taxon>Aspergillaceae</taxon>
        <taxon>Aspergillus</taxon>
        <taxon>Aspergillus subgen. Circumdati</taxon>
    </lineage>
</organism>
<evidence type="ECO:0000313" key="2">
    <source>
        <dbReference type="EMBL" id="PYI04359.1"/>
    </source>
</evidence>
<sequence>MDWVGLSRTVQTSREWTSCRKWSCHMRSRPAFNSNEKKHVSRITTRVYPYIRILPRYASTTGQKSSPDEDRPAGNIISVPSGDLVFLSRVRHRFQWTVAQSQAGVGEGIERQLTASPGGSCLVTSHSWTEFPSRPALAPDKANDGVLTSSTKSSAPAGKHINHFISGRSSSGLVESDCSLDDGQCPEGRAHTPHGPQSDACECFRKAVGNRTRG</sequence>
<dbReference type="EMBL" id="KZ826370">
    <property type="protein sequence ID" value="PYI04359.1"/>
    <property type="molecule type" value="Genomic_DNA"/>
</dbReference>
<dbReference type="AlphaFoldDB" id="A0A319ET99"/>
<gene>
    <name evidence="2" type="ORF">BO78DRAFT_173600</name>
</gene>
<reference evidence="2 3" key="1">
    <citation type="submission" date="2018-02" db="EMBL/GenBank/DDBJ databases">
        <title>The genomes of Aspergillus section Nigri reveals drivers in fungal speciation.</title>
        <authorList>
            <consortium name="DOE Joint Genome Institute"/>
            <person name="Vesth T.C."/>
            <person name="Nybo J."/>
            <person name="Theobald S."/>
            <person name="Brandl J."/>
            <person name="Frisvad J.C."/>
            <person name="Nielsen K.F."/>
            <person name="Lyhne E.K."/>
            <person name="Kogle M.E."/>
            <person name="Kuo A."/>
            <person name="Riley R."/>
            <person name="Clum A."/>
            <person name="Nolan M."/>
            <person name="Lipzen A."/>
            <person name="Salamov A."/>
            <person name="Henrissat B."/>
            <person name="Wiebenga A."/>
            <person name="De vries R.P."/>
            <person name="Grigoriev I.V."/>
            <person name="Mortensen U.H."/>
            <person name="Andersen M.R."/>
            <person name="Baker S.E."/>
        </authorList>
    </citation>
    <scope>NUCLEOTIDE SEQUENCE [LARGE SCALE GENOMIC DNA]</scope>
    <source>
        <strain evidence="2 3">CBS 121057</strain>
    </source>
</reference>
<feature type="region of interest" description="Disordered" evidence="1">
    <location>
        <begin position="177"/>
        <end position="199"/>
    </location>
</feature>
<proteinExistence type="predicted"/>
<dbReference type="VEuPathDB" id="FungiDB:BO78DRAFT_173600"/>
<protein>
    <submittedName>
        <fullName evidence="2">Uncharacterized protein</fullName>
    </submittedName>
</protein>
<keyword evidence="3" id="KW-1185">Reference proteome</keyword>
<name>A0A319ET99_ASPSB</name>
<accession>A0A319ET99</accession>